<sequence>MALGGDHGDRGGGRGQHQSNGVRSHASGNHQHGDVGGHGHLPGQVQGTGLGRGGNQPVFHTGYGGGDRSAARRGGVRGRPAAWRGGRGQRYGVTVSPPVAPGVSKAAHLLHQAFAAANGGGGAARNVPDNTWEQIVTLLQQSVGTNQSMSNSRWDAAGMDHRPQLSSRLYTIKELYKPTHVDDKVGSTVTHVAKEKVPFCFRCKTKGHQSSDSNIELFCEVCNVKTYLTSKCPVVHASRTFVVPCGYTVEGLGFYYIPQPNPVKPRKGGCNGTVTVVEDSLTEEQIMNELKRLVSSEWEWREDGEGEEIKYEMTKIWVQFTGLPKELRECSVIKEVGSMLGISNEVDMVFTRKFDRARMQVAVLDPNLIPQFIHVVIGDYLYELKFKVEVAGDGEQPTPMDMDHFGANDDDEFHEQNKDDNLGDKGNSRSKLLETSKGSARVVNKVSASKHCNNNSNGKSLRVGYQLLYMALRSRI</sequence>
<feature type="compositionally biased region" description="Polar residues" evidence="1">
    <location>
        <begin position="19"/>
        <end position="30"/>
    </location>
</feature>
<comment type="caution">
    <text evidence="2">The sequence shown here is derived from an EMBL/GenBank/DDBJ whole genome shotgun (WGS) entry which is preliminary data.</text>
</comment>
<dbReference type="PANTHER" id="PTHR33170">
    <property type="entry name" value="DUF4283 DOMAIN-CONTAINING PROTEIN-RELATED"/>
    <property type="match status" value="1"/>
</dbReference>
<dbReference type="AlphaFoldDB" id="A0A3L6GCL2"/>
<name>A0A3L6GCL2_MAIZE</name>
<evidence type="ECO:0000256" key="1">
    <source>
        <dbReference type="SAM" id="MobiDB-lite"/>
    </source>
</evidence>
<organism evidence="2 3">
    <name type="scientific">Zea mays</name>
    <name type="common">Maize</name>
    <dbReference type="NCBI Taxonomy" id="4577"/>
    <lineage>
        <taxon>Eukaryota</taxon>
        <taxon>Viridiplantae</taxon>
        <taxon>Streptophyta</taxon>
        <taxon>Embryophyta</taxon>
        <taxon>Tracheophyta</taxon>
        <taxon>Spermatophyta</taxon>
        <taxon>Magnoliopsida</taxon>
        <taxon>Liliopsida</taxon>
        <taxon>Poales</taxon>
        <taxon>Poaceae</taxon>
        <taxon>PACMAD clade</taxon>
        <taxon>Panicoideae</taxon>
        <taxon>Andropogonodae</taxon>
        <taxon>Andropogoneae</taxon>
        <taxon>Tripsacinae</taxon>
        <taxon>Zea</taxon>
    </lineage>
</organism>
<gene>
    <name evidence="2" type="ORF">Zm00014a_005638</name>
</gene>
<evidence type="ECO:0008006" key="4">
    <source>
        <dbReference type="Google" id="ProtNLM"/>
    </source>
</evidence>
<feature type="compositionally biased region" description="Gly residues" evidence="1">
    <location>
        <begin position="38"/>
        <end position="54"/>
    </location>
</feature>
<dbReference type="Proteomes" id="UP000251960">
    <property type="component" value="Chromosome 10"/>
</dbReference>
<reference evidence="2 3" key="1">
    <citation type="journal article" date="2018" name="Nat. Genet.">
        <title>Extensive intraspecific gene order and gene structural variations between Mo17 and other maize genomes.</title>
        <authorList>
            <person name="Sun S."/>
            <person name="Zhou Y."/>
            <person name="Chen J."/>
            <person name="Shi J."/>
            <person name="Zhao H."/>
            <person name="Zhao H."/>
            <person name="Song W."/>
            <person name="Zhang M."/>
            <person name="Cui Y."/>
            <person name="Dong X."/>
            <person name="Liu H."/>
            <person name="Ma X."/>
            <person name="Jiao Y."/>
            <person name="Wang B."/>
            <person name="Wei X."/>
            <person name="Stein J.C."/>
            <person name="Glaubitz J.C."/>
            <person name="Lu F."/>
            <person name="Yu G."/>
            <person name="Liang C."/>
            <person name="Fengler K."/>
            <person name="Li B."/>
            <person name="Rafalski A."/>
            <person name="Schnable P.S."/>
            <person name="Ware D.H."/>
            <person name="Buckler E.S."/>
            <person name="Lai J."/>
        </authorList>
    </citation>
    <scope>NUCLEOTIDE SEQUENCE [LARGE SCALE GENOMIC DNA]</scope>
    <source>
        <strain evidence="3">cv. Missouri 17</strain>
        <tissue evidence="2">Seedling</tissue>
    </source>
</reference>
<accession>A0A3L6GCL2</accession>
<dbReference type="ExpressionAtlas" id="A0A3L6GCL2">
    <property type="expression patterns" value="baseline and differential"/>
</dbReference>
<evidence type="ECO:0000313" key="3">
    <source>
        <dbReference type="Proteomes" id="UP000251960"/>
    </source>
</evidence>
<dbReference type="EMBL" id="NCVQ01000002">
    <property type="protein sequence ID" value="PWZ46274.1"/>
    <property type="molecule type" value="Genomic_DNA"/>
</dbReference>
<protein>
    <recommendedName>
        <fullName evidence="4">DUF4283 domain-containing protein</fullName>
    </recommendedName>
</protein>
<dbReference type="PANTHER" id="PTHR33170:SF41">
    <property type="entry name" value="CCHC-TYPE DOMAIN-CONTAINING PROTEIN"/>
    <property type="match status" value="1"/>
</dbReference>
<feature type="region of interest" description="Disordered" evidence="1">
    <location>
        <begin position="397"/>
        <end position="438"/>
    </location>
</feature>
<evidence type="ECO:0000313" key="2">
    <source>
        <dbReference type="EMBL" id="PWZ46274.1"/>
    </source>
</evidence>
<feature type="compositionally biased region" description="Basic and acidic residues" evidence="1">
    <location>
        <begin position="1"/>
        <end position="12"/>
    </location>
</feature>
<proteinExistence type="predicted"/>
<feature type="compositionally biased region" description="Basic and acidic residues" evidence="1">
    <location>
        <begin position="414"/>
        <end position="434"/>
    </location>
</feature>
<feature type="region of interest" description="Disordered" evidence="1">
    <location>
        <begin position="1"/>
        <end position="89"/>
    </location>
</feature>